<protein>
    <submittedName>
        <fullName evidence="1">Uncharacterized protein</fullName>
    </submittedName>
</protein>
<comment type="caution">
    <text evidence="1">The sequence shown here is derived from an EMBL/GenBank/DDBJ whole genome shotgun (WGS) entry which is preliminary data.</text>
</comment>
<sequence length="72" mass="8159">MASAIALLGLCLPIVTICYLFRCLISPWGVCRRCAPGGKNRTCRACSGTGMRPRIGWQLWTYFRRIHRDGTR</sequence>
<dbReference type="STRING" id="161355.PS9374_03477"/>
<proteinExistence type="predicted"/>
<name>A0A171D8V7_9ACTN</name>
<accession>A0A171D8V7</accession>
<dbReference type="AlphaFoldDB" id="A0A171D8V7"/>
<dbReference type="EMBL" id="BDCX01000008">
    <property type="protein sequence ID" value="GAT67817.1"/>
    <property type="molecule type" value="Genomic_DNA"/>
</dbReference>
<reference evidence="2" key="2">
    <citation type="submission" date="2016-04" db="EMBL/GenBank/DDBJ databases">
        <title>Planomonospora sphaerica JCM9374 whole genome shotgun sequence.</title>
        <authorList>
            <person name="Suzuki T."/>
            <person name="Dohra H."/>
            <person name="Kodani S."/>
        </authorList>
    </citation>
    <scope>NUCLEOTIDE SEQUENCE [LARGE SCALE GENOMIC DNA]</scope>
    <source>
        <strain evidence="2">JCM 9374</strain>
    </source>
</reference>
<dbReference type="RefSeq" id="WP_068897881.1">
    <property type="nucleotide sequence ID" value="NZ_BDCX01000008.1"/>
</dbReference>
<gene>
    <name evidence="1" type="ORF">PS9374_03477</name>
</gene>
<evidence type="ECO:0000313" key="2">
    <source>
        <dbReference type="Proteomes" id="UP000077701"/>
    </source>
</evidence>
<keyword evidence="2" id="KW-1185">Reference proteome</keyword>
<dbReference type="Proteomes" id="UP000077701">
    <property type="component" value="Unassembled WGS sequence"/>
</dbReference>
<reference evidence="1 2" key="1">
    <citation type="journal article" date="2016" name="Genome Announc.">
        <title>Draft Genome Sequence of Planomonospora sphaerica JCM9374, a Rare Actinomycete.</title>
        <authorList>
            <person name="Dohra H."/>
            <person name="Suzuki T."/>
            <person name="Inoue Y."/>
            <person name="Kodani S."/>
        </authorList>
    </citation>
    <scope>NUCLEOTIDE SEQUENCE [LARGE SCALE GENOMIC DNA]</scope>
    <source>
        <strain evidence="1 2">JCM 9374</strain>
    </source>
</reference>
<organism evidence="1 2">
    <name type="scientific">Planomonospora sphaerica</name>
    <dbReference type="NCBI Taxonomy" id="161355"/>
    <lineage>
        <taxon>Bacteria</taxon>
        <taxon>Bacillati</taxon>
        <taxon>Actinomycetota</taxon>
        <taxon>Actinomycetes</taxon>
        <taxon>Streptosporangiales</taxon>
        <taxon>Streptosporangiaceae</taxon>
        <taxon>Planomonospora</taxon>
    </lineage>
</organism>
<evidence type="ECO:0000313" key="1">
    <source>
        <dbReference type="EMBL" id="GAT67817.1"/>
    </source>
</evidence>
<dbReference type="OrthoDB" id="3539102at2"/>